<accession>A0A2K1STL6</accession>
<dbReference type="Pfam" id="PF25591">
    <property type="entry name" value="LRV_2"/>
    <property type="match status" value="1"/>
</dbReference>
<organism evidence="2 3">
    <name type="scientific">Gardnerella vaginalis</name>
    <dbReference type="NCBI Taxonomy" id="2702"/>
    <lineage>
        <taxon>Bacteria</taxon>
        <taxon>Bacillati</taxon>
        <taxon>Actinomycetota</taxon>
        <taxon>Actinomycetes</taxon>
        <taxon>Bifidobacteriales</taxon>
        <taxon>Bifidobacteriaceae</taxon>
        <taxon>Gardnerella</taxon>
    </lineage>
</organism>
<evidence type="ECO:0000313" key="3">
    <source>
        <dbReference type="Proteomes" id="UP000236146"/>
    </source>
</evidence>
<reference evidence="3" key="1">
    <citation type="submission" date="2016-10" db="EMBL/GenBank/DDBJ databases">
        <authorList>
            <person name="Bumgarner R.E."/>
            <person name="Fredricks D.N."/>
            <person name="Srinivasan S."/>
        </authorList>
    </citation>
    <scope>NUCLEOTIDE SEQUENCE [LARGE SCALE GENOMIC DNA]</scope>
    <source>
        <strain evidence="3">KA00225</strain>
    </source>
</reference>
<protein>
    <recommendedName>
        <fullName evidence="1">Leucine rich repeat variant domain-containing protein</fullName>
    </recommendedName>
</protein>
<evidence type="ECO:0000313" key="2">
    <source>
        <dbReference type="EMBL" id="PNS42900.1"/>
    </source>
</evidence>
<dbReference type="AlphaFoldDB" id="A0A2K1STL6"/>
<dbReference type="InterPro" id="IPR057893">
    <property type="entry name" value="LRV_2"/>
</dbReference>
<proteinExistence type="predicted"/>
<evidence type="ECO:0000259" key="1">
    <source>
        <dbReference type="Pfam" id="PF25591"/>
    </source>
</evidence>
<dbReference type="OrthoDB" id="3238842at2"/>
<sequence length="88" mass="10171">MSEINSKKLTPPKPPIMPTEDIACSPKTSQEVLWYIAQNIPHLRKWIIANTSADARLLEYISQQGGPDVRHSFNVLFESYDYMHRNIK</sequence>
<feature type="domain" description="Leucine rich repeat variant" evidence="1">
    <location>
        <begin position="18"/>
        <end position="71"/>
    </location>
</feature>
<comment type="caution">
    <text evidence="2">The sequence shown here is derived from an EMBL/GenBank/DDBJ whole genome shotgun (WGS) entry which is preliminary data.</text>
</comment>
<name>A0A2K1STL6_GARVA</name>
<dbReference type="Proteomes" id="UP000236146">
    <property type="component" value="Unassembled WGS sequence"/>
</dbReference>
<dbReference type="EMBL" id="MNLH01000007">
    <property type="protein sequence ID" value="PNS42900.1"/>
    <property type="molecule type" value="Genomic_DNA"/>
</dbReference>
<gene>
    <name evidence="2" type="ORF">BFS05_05860</name>
</gene>
<dbReference type="RefSeq" id="WP_103085034.1">
    <property type="nucleotide sequence ID" value="NZ_JBLLPO010000006.1"/>
</dbReference>